<evidence type="ECO:0000313" key="3">
    <source>
        <dbReference type="Proteomes" id="UP000480246"/>
    </source>
</evidence>
<feature type="transmembrane region" description="Helical" evidence="1">
    <location>
        <begin position="51"/>
        <end position="73"/>
    </location>
</feature>
<name>A0A7C8GU39_9BACI</name>
<comment type="caution">
    <text evidence="2">The sequence shown here is derived from an EMBL/GenBank/DDBJ whole genome shotgun (WGS) entry which is preliminary data.</text>
</comment>
<accession>A0A7C8GU39</accession>
<keyword evidence="3" id="KW-1185">Reference proteome</keyword>
<keyword evidence="1" id="KW-0472">Membrane</keyword>
<dbReference type="RefSeq" id="WP_153402211.1">
    <property type="nucleotide sequence ID" value="NZ_ML762426.1"/>
</dbReference>
<dbReference type="OrthoDB" id="9907725at2"/>
<proteinExistence type="predicted"/>
<sequence length="93" mass="10817">MKYQISKSNKWKFWLISFLILFLIIGLAFTLQTLIEAEIYNRQNVNWDGVILFNILYSLGLALILSPIGYVGIKALYYKRNNKNGVDLSRIKT</sequence>
<organism evidence="2 3">
    <name type="scientific">Gracilibacillus oryzae</name>
    <dbReference type="NCBI Taxonomy" id="1672701"/>
    <lineage>
        <taxon>Bacteria</taxon>
        <taxon>Bacillati</taxon>
        <taxon>Bacillota</taxon>
        <taxon>Bacilli</taxon>
        <taxon>Bacillales</taxon>
        <taxon>Bacillaceae</taxon>
        <taxon>Gracilibacillus</taxon>
    </lineage>
</organism>
<dbReference type="AlphaFoldDB" id="A0A7C8GU39"/>
<gene>
    <name evidence="2" type="ORF">F9U64_06620</name>
</gene>
<evidence type="ECO:0000256" key="1">
    <source>
        <dbReference type="SAM" id="Phobius"/>
    </source>
</evidence>
<dbReference type="EMBL" id="WEID01000028">
    <property type="protein sequence ID" value="KAB8138113.1"/>
    <property type="molecule type" value="Genomic_DNA"/>
</dbReference>
<evidence type="ECO:0000313" key="2">
    <source>
        <dbReference type="EMBL" id="KAB8138113.1"/>
    </source>
</evidence>
<keyword evidence="1" id="KW-0812">Transmembrane</keyword>
<reference evidence="2 3" key="1">
    <citation type="submission" date="2019-10" db="EMBL/GenBank/DDBJ databases">
        <title>Gracilibacillus sp. nov. isolated from rice seeds.</title>
        <authorList>
            <person name="He S."/>
        </authorList>
    </citation>
    <scope>NUCLEOTIDE SEQUENCE [LARGE SCALE GENOMIC DNA]</scope>
    <source>
        <strain evidence="2 3">TD8</strain>
    </source>
</reference>
<dbReference type="Proteomes" id="UP000480246">
    <property type="component" value="Unassembled WGS sequence"/>
</dbReference>
<protein>
    <submittedName>
        <fullName evidence="2">Uncharacterized protein</fullName>
    </submittedName>
</protein>
<feature type="transmembrane region" description="Helical" evidence="1">
    <location>
        <begin position="12"/>
        <end position="31"/>
    </location>
</feature>
<keyword evidence="1" id="KW-1133">Transmembrane helix</keyword>